<proteinExistence type="predicted"/>
<evidence type="ECO:0000313" key="2">
    <source>
        <dbReference type="EMBL" id="CAA9541053.1"/>
    </source>
</evidence>
<feature type="non-terminal residue" evidence="2">
    <location>
        <position position="57"/>
    </location>
</feature>
<dbReference type="EMBL" id="CADCVX010000680">
    <property type="protein sequence ID" value="CAA9541053.1"/>
    <property type="molecule type" value="Genomic_DNA"/>
</dbReference>
<gene>
    <name evidence="2" type="ORF">AVDCRST_MAG91-3854</name>
</gene>
<feature type="region of interest" description="Disordered" evidence="1">
    <location>
        <begin position="1"/>
        <end position="57"/>
    </location>
</feature>
<sequence length="57" mass="6030">AALATTLFASGFRGGRAPRQLQGRRRRAGGHGHRCQSPDQKPGAGPRSSVVRPKDPP</sequence>
<reference evidence="2" key="1">
    <citation type="submission" date="2020-02" db="EMBL/GenBank/DDBJ databases">
        <authorList>
            <person name="Meier V. D."/>
        </authorList>
    </citation>
    <scope>NUCLEOTIDE SEQUENCE</scope>
    <source>
        <strain evidence="2">AVDCRST_MAG91</strain>
    </source>
</reference>
<name>A0A6J4U7X2_9SPHN</name>
<organism evidence="2">
    <name type="scientific">uncultured Sphingomonadaceae bacterium</name>
    <dbReference type="NCBI Taxonomy" id="169976"/>
    <lineage>
        <taxon>Bacteria</taxon>
        <taxon>Pseudomonadati</taxon>
        <taxon>Pseudomonadota</taxon>
        <taxon>Alphaproteobacteria</taxon>
        <taxon>Sphingomonadales</taxon>
        <taxon>Sphingomonadaceae</taxon>
        <taxon>environmental samples</taxon>
    </lineage>
</organism>
<dbReference type="AlphaFoldDB" id="A0A6J4U7X2"/>
<accession>A0A6J4U7X2</accession>
<evidence type="ECO:0000256" key="1">
    <source>
        <dbReference type="SAM" id="MobiDB-lite"/>
    </source>
</evidence>
<feature type="non-terminal residue" evidence="2">
    <location>
        <position position="1"/>
    </location>
</feature>
<feature type="compositionally biased region" description="Basic residues" evidence="1">
    <location>
        <begin position="22"/>
        <end position="34"/>
    </location>
</feature>
<protein>
    <submittedName>
        <fullName evidence="2">Transcriptional regulator, LysR family</fullName>
    </submittedName>
</protein>